<accession>A0A8S3DH14</accession>
<protein>
    <submittedName>
        <fullName evidence="4">Uncharacterized protein</fullName>
    </submittedName>
</protein>
<dbReference type="EMBL" id="CAJOBJ010180734">
    <property type="protein sequence ID" value="CAF4917108.1"/>
    <property type="molecule type" value="Genomic_DNA"/>
</dbReference>
<evidence type="ECO:0000313" key="2">
    <source>
        <dbReference type="EMBL" id="CAF4579046.1"/>
    </source>
</evidence>
<organism evidence="4 5">
    <name type="scientific">Rotaria magnacalcarata</name>
    <dbReference type="NCBI Taxonomy" id="392030"/>
    <lineage>
        <taxon>Eukaryota</taxon>
        <taxon>Metazoa</taxon>
        <taxon>Spiralia</taxon>
        <taxon>Gnathifera</taxon>
        <taxon>Rotifera</taxon>
        <taxon>Eurotatoria</taxon>
        <taxon>Bdelloidea</taxon>
        <taxon>Philodinida</taxon>
        <taxon>Philodinidae</taxon>
        <taxon>Rotaria</taxon>
    </lineage>
</organism>
<dbReference type="Proteomes" id="UP000681967">
    <property type="component" value="Unassembled WGS sequence"/>
</dbReference>
<dbReference type="EMBL" id="CAJOBH010093437">
    <property type="protein sequence ID" value="CAF4576709.1"/>
    <property type="molecule type" value="Genomic_DNA"/>
</dbReference>
<dbReference type="EMBL" id="CAJOBJ010197915">
    <property type="protein sequence ID" value="CAF4974519.1"/>
    <property type="molecule type" value="Genomic_DNA"/>
</dbReference>
<dbReference type="AlphaFoldDB" id="A0A8S3DH14"/>
<gene>
    <name evidence="1" type="ORF">BYL167_LOCUS39146</name>
    <name evidence="2" type="ORF">BYL167_LOCUS39224</name>
    <name evidence="3" type="ORF">GIL414_LOCUS52614</name>
    <name evidence="4" type="ORF">GIL414_LOCUS55627</name>
</gene>
<feature type="non-terminal residue" evidence="4">
    <location>
        <position position="57"/>
    </location>
</feature>
<evidence type="ECO:0000313" key="5">
    <source>
        <dbReference type="Proteomes" id="UP000681720"/>
    </source>
</evidence>
<evidence type="ECO:0000313" key="1">
    <source>
        <dbReference type="EMBL" id="CAF4576709.1"/>
    </source>
</evidence>
<evidence type="ECO:0000313" key="4">
    <source>
        <dbReference type="EMBL" id="CAF4974519.1"/>
    </source>
</evidence>
<name>A0A8S3DH14_9BILA</name>
<dbReference type="Proteomes" id="UP000681720">
    <property type="component" value="Unassembled WGS sequence"/>
</dbReference>
<reference evidence="4" key="1">
    <citation type="submission" date="2021-02" db="EMBL/GenBank/DDBJ databases">
        <authorList>
            <person name="Nowell W R."/>
        </authorList>
    </citation>
    <scope>NUCLEOTIDE SEQUENCE</scope>
</reference>
<sequence>MFSSLNNIVQAHRNLVREYVDLQMCDRPDLSLDEQRFIQAEEDLIEKVEKNLHDSNN</sequence>
<dbReference type="EMBL" id="CAJOBH010093816">
    <property type="protein sequence ID" value="CAF4579046.1"/>
    <property type="molecule type" value="Genomic_DNA"/>
</dbReference>
<evidence type="ECO:0000313" key="3">
    <source>
        <dbReference type="EMBL" id="CAF4917108.1"/>
    </source>
</evidence>
<comment type="caution">
    <text evidence="4">The sequence shown here is derived from an EMBL/GenBank/DDBJ whole genome shotgun (WGS) entry which is preliminary data.</text>
</comment>
<proteinExistence type="predicted"/>